<sequence>MENSVALARTRQRKSHNSVTCVNNGRICATSYFLGKEQTNKRKRGIIAFLDKQGRRDSNPRQQFTTGRKEIPSELEAAKQQRGLRAIDALSFGEESRQRVEENEASLDRLSPVSSEERY</sequence>
<evidence type="ECO:0000256" key="1">
    <source>
        <dbReference type="SAM" id="MobiDB-lite"/>
    </source>
</evidence>
<keyword evidence="3" id="KW-1185">Reference proteome</keyword>
<dbReference type="EMBL" id="JAHYIQ010000007">
    <property type="protein sequence ID" value="KAK1130539.1"/>
    <property type="molecule type" value="Genomic_DNA"/>
</dbReference>
<protein>
    <submittedName>
        <fullName evidence="2">Uncharacterized protein</fullName>
    </submittedName>
</protein>
<organism evidence="2 3">
    <name type="scientific">Melipona bicolor</name>
    <dbReference type="NCBI Taxonomy" id="60889"/>
    <lineage>
        <taxon>Eukaryota</taxon>
        <taxon>Metazoa</taxon>
        <taxon>Ecdysozoa</taxon>
        <taxon>Arthropoda</taxon>
        <taxon>Hexapoda</taxon>
        <taxon>Insecta</taxon>
        <taxon>Pterygota</taxon>
        <taxon>Neoptera</taxon>
        <taxon>Endopterygota</taxon>
        <taxon>Hymenoptera</taxon>
        <taxon>Apocrita</taxon>
        <taxon>Aculeata</taxon>
        <taxon>Apoidea</taxon>
        <taxon>Anthophila</taxon>
        <taxon>Apidae</taxon>
        <taxon>Melipona</taxon>
    </lineage>
</organism>
<dbReference type="AlphaFoldDB" id="A0AA40KRV8"/>
<reference evidence="2" key="1">
    <citation type="submission" date="2021-10" db="EMBL/GenBank/DDBJ databases">
        <title>Melipona bicolor Genome sequencing and assembly.</title>
        <authorList>
            <person name="Araujo N.S."/>
            <person name="Arias M.C."/>
        </authorList>
    </citation>
    <scope>NUCLEOTIDE SEQUENCE</scope>
    <source>
        <strain evidence="2">USP_2M_L1-L4_2017</strain>
        <tissue evidence="2">Whole body</tissue>
    </source>
</reference>
<accession>A0AA40KRV8</accession>
<feature type="region of interest" description="Disordered" evidence="1">
    <location>
        <begin position="95"/>
        <end position="119"/>
    </location>
</feature>
<proteinExistence type="predicted"/>
<evidence type="ECO:0000313" key="3">
    <source>
        <dbReference type="Proteomes" id="UP001177670"/>
    </source>
</evidence>
<dbReference type="Proteomes" id="UP001177670">
    <property type="component" value="Unassembled WGS sequence"/>
</dbReference>
<evidence type="ECO:0000313" key="2">
    <source>
        <dbReference type="EMBL" id="KAK1130539.1"/>
    </source>
</evidence>
<comment type="caution">
    <text evidence="2">The sequence shown here is derived from an EMBL/GenBank/DDBJ whole genome shotgun (WGS) entry which is preliminary data.</text>
</comment>
<feature type="region of interest" description="Disordered" evidence="1">
    <location>
        <begin position="50"/>
        <end position="78"/>
    </location>
</feature>
<gene>
    <name evidence="2" type="ORF">K0M31_018665</name>
</gene>
<name>A0AA40KRV8_9HYME</name>
<feature type="compositionally biased region" description="Basic and acidic residues" evidence="1">
    <location>
        <begin position="67"/>
        <end position="78"/>
    </location>
</feature>